<sequence length="598" mass="66115">MAAHPLVEPALAAIVFSYQHGLTPLEAIARAAMYSKRRRMGDSSSVFFFDYVSPNWTERLRSEDLCLPVDSTSDERFPLHLAIVHGNAQLVAYILRYERSLVSAEAIDCAFVSGHVPIVRLLLKQREVVDELRTCVSPVQAIAPKPRPEARMALPSRAVQSLRGSLAMARDALAKRMGLFRAAQAANEMTSTSSDLPKRIAHHNSRELYVLLASYTTRGWTPDALAWATKRRAPQSVRFLKNRCTPPAGSLIEAATVCGDLAVVKRLHASGSSATSDAVDRAASCGYLDIVAFLHEHYPATVTDTALNMALNKCYPHVVTYLLDHCPHAVCSREAFESAVFMAPLAHVVALIDRRPMRLGPDFTKLMISFAHTGIFRCADEVTDVIKALVAARCIEWTPYLVAHLDMAEPMGLHALARAEPGVRWPVAVCALCSGASQTMQLVARLGLPGVGPDDDAFGYVTTLTIVRLFPRAPWRRLHRWLLQTTDDVSDAAAAAHLYWTCTGRRVTDEIDPTLGGATITAYRSARTLDPERLLVELCAQYPSMLTVSFLDAVAVRHSWMLPVARQKLVRWWCDQFFGHPDDLADLLAFRHLQDVFA</sequence>
<dbReference type="SUPFAM" id="SSF48403">
    <property type="entry name" value="Ankyrin repeat"/>
    <property type="match status" value="1"/>
</dbReference>
<organism evidence="1 2">
    <name type="scientific">Saprolegnia diclina (strain VS20)</name>
    <dbReference type="NCBI Taxonomy" id="1156394"/>
    <lineage>
        <taxon>Eukaryota</taxon>
        <taxon>Sar</taxon>
        <taxon>Stramenopiles</taxon>
        <taxon>Oomycota</taxon>
        <taxon>Saprolegniomycetes</taxon>
        <taxon>Saprolegniales</taxon>
        <taxon>Saprolegniaceae</taxon>
        <taxon>Saprolegnia</taxon>
    </lineage>
</organism>
<reference evidence="1 2" key="1">
    <citation type="submission" date="2012-04" db="EMBL/GenBank/DDBJ databases">
        <title>The Genome Sequence of Saprolegnia declina VS20.</title>
        <authorList>
            <consortium name="The Broad Institute Genome Sequencing Platform"/>
            <person name="Russ C."/>
            <person name="Nusbaum C."/>
            <person name="Tyler B."/>
            <person name="van West P."/>
            <person name="Dieguez-Uribeondo J."/>
            <person name="de Bruijn I."/>
            <person name="Tripathy S."/>
            <person name="Jiang R."/>
            <person name="Young S.K."/>
            <person name="Zeng Q."/>
            <person name="Gargeya S."/>
            <person name="Fitzgerald M."/>
            <person name="Haas B."/>
            <person name="Abouelleil A."/>
            <person name="Alvarado L."/>
            <person name="Arachchi H.M."/>
            <person name="Berlin A."/>
            <person name="Chapman S.B."/>
            <person name="Goldberg J."/>
            <person name="Griggs A."/>
            <person name="Gujja S."/>
            <person name="Hansen M."/>
            <person name="Howarth C."/>
            <person name="Imamovic A."/>
            <person name="Larimer J."/>
            <person name="McCowen C."/>
            <person name="Montmayeur A."/>
            <person name="Murphy C."/>
            <person name="Neiman D."/>
            <person name="Pearson M."/>
            <person name="Priest M."/>
            <person name="Roberts A."/>
            <person name="Saif S."/>
            <person name="Shea T."/>
            <person name="Sisk P."/>
            <person name="Sykes S."/>
            <person name="Wortman J."/>
            <person name="Nusbaum C."/>
            <person name="Birren B."/>
        </authorList>
    </citation>
    <scope>NUCLEOTIDE SEQUENCE [LARGE SCALE GENOMIC DNA]</scope>
    <source>
        <strain evidence="1 2">VS20</strain>
    </source>
</reference>
<evidence type="ECO:0000313" key="2">
    <source>
        <dbReference type="Proteomes" id="UP000030762"/>
    </source>
</evidence>
<evidence type="ECO:0000313" key="1">
    <source>
        <dbReference type="EMBL" id="EQC26491.1"/>
    </source>
</evidence>
<dbReference type="AlphaFoldDB" id="T0PWA8"/>
<dbReference type="InterPro" id="IPR036770">
    <property type="entry name" value="Ankyrin_rpt-contain_sf"/>
</dbReference>
<dbReference type="InParanoid" id="T0PWA8"/>
<dbReference type="RefSeq" id="XP_008620070.1">
    <property type="nucleotide sequence ID" value="XM_008621848.1"/>
</dbReference>
<accession>T0PWA8</accession>
<dbReference type="Gene3D" id="1.25.40.20">
    <property type="entry name" value="Ankyrin repeat-containing domain"/>
    <property type="match status" value="2"/>
</dbReference>
<dbReference type="EMBL" id="JH767229">
    <property type="protein sequence ID" value="EQC26491.1"/>
    <property type="molecule type" value="Genomic_DNA"/>
</dbReference>
<dbReference type="PANTHER" id="PTHR46586:SF1">
    <property type="entry name" value="ANKYRIN REPEAT-CONTAINING PROTEIN"/>
    <property type="match status" value="1"/>
</dbReference>
<dbReference type="PANTHER" id="PTHR46586">
    <property type="entry name" value="ANKYRIN REPEAT-CONTAINING PROTEIN"/>
    <property type="match status" value="1"/>
</dbReference>
<proteinExistence type="predicted"/>
<name>T0PWA8_SAPDV</name>
<dbReference type="InterPro" id="IPR052050">
    <property type="entry name" value="SecEffector_AnkRepeat"/>
</dbReference>
<dbReference type="VEuPathDB" id="FungiDB:SDRG_15669"/>
<keyword evidence="2" id="KW-1185">Reference proteome</keyword>
<dbReference type="Proteomes" id="UP000030762">
    <property type="component" value="Unassembled WGS sequence"/>
</dbReference>
<gene>
    <name evidence="1" type="ORF">SDRG_15669</name>
</gene>
<dbReference type="GeneID" id="19956396"/>
<protein>
    <submittedName>
        <fullName evidence="1">Uncharacterized protein</fullName>
    </submittedName>
</protein>